<protein>
    <submittedName>
        <fullName evidence="2">Uncharacterized protein</fullName>
    </submittedName>
</protein>
<name>A0A7J8ALG7_MYOMY</name>
<dbReference type="Proteomes" id="UP000527355">
    <property type="component" value="Unassembled WGS sequence"/>
</dbReference>
<feature type="compositionally biased region" description="Low complexity" evidence="1">
    <location>
        <begin position="12"/>
        <end position="25"/>
    </location>
</feature>
<sequence>MPRNALSRKVNSQSHSASSHRNSIHQSLIKSPDAELCLPQTQCRTWTDSWGEGGLPSGSCSCSKAGVKLWGEPGGLNAAAVITKSLDFPQRATHFRQQGGLPRGLLSGVSRGVLVPSGGLACRVSSYSVGLYRKSQEVPLCPPTASPAAPHSSSGAPSMGPGSSGFVNR</sequence>
<comment type="caution">
    <text evidence="2">The sequence shown here is derived from an EMBL/GenBank/DDBJ whole genome shotgun (WGS) entry which is preliminary data.</text>
</comment>
<accession>A0A7J8ALG7</accession>
<dbReference type="AlphaFoldDB" id="A0A7J8ALG7"/>
<feature type="region of interest" description="Disordered" evidence="1">
    <location>
        <begin position="142"/>
        <end position="169"/>
    </location>
</feature>
<feature type="region of interest" description="Disordered" evidence="1">
    <location>
        <begin position="1"/>
        <end position="25"/>
    </location>
</feature>
<evidence type="ECO:0000313" key="3">
    <source>
        <dbReference type="Proteomes" id="UP000527355"/>
    </source>
</evidence>
<reference evidence="2 3" key="1">
    <citation type="journal article" date="2020" name="Nature">
        <title>Six reference-quality genomes reveal evolution of bat adaptations.</title>
        <authorList>
            <person name="Jebb D."/>
            <person name="Huang Z."/>
            <person name="Pippel M."/>
            <person name="Hughes G.M."/>
            <person name="Lavrichenko K."/>
            <person name="Devanna P."/>
            <person name="Winkler S."/>
            <person name="Jermiin L.S."/>
            <person name="Skirmuntt E.C."/>
            <person name="Katzourakis A."/>
            <person name="Burkitt-Gray L."/>
            <person name="Ray D.A."/>
            <person name="Sullivan K.A.M."/>
            <person name="Roscito J.G."/>
            <person name="Kirilenko B.M."/>
            <person name="Davalos L.M."/>
            <person name="Corthals A.P."/>
            <person name="Power M.L."/>
            <person name="Jones G."/>
            <person name="Ransome R.D."/>
            <person name="Dechmann D.K.N."/>
            <person name="Locatelli A.G."/>
            <person name="Puechmaille S.J."/>
            <person name="Fedrigo O."/>
            <person name="Jarvis E.D."/>
            <person name="Hiller M."/>
            <person name="Vernes S.C."/>
            <person name="Myers E.W."/>
            <person name="Teeling E.C."/>
        </authorList>
    </citation>
    <scope>NUCLEOTIDE SEQUENCE [LARGE SCALE GENOMIC DNA]</scope>
    <source>
        <strain evidence="2">MMyoMyo1</strain>
        <tissue evidence="2">Flight muscle</tissue>
    </source>
</reference>
<organism evidence="2 3">
    <name type="scientific">Myotis myotis</name>
    <name type="common">Greater mouse-eared bat</name>
    <name type="synonym">Vespertilio myotis</name>
    <dbReference type="NCBI Taxonomy" id="51298"/>
    <lineage>
        <taxon>Eukaryota</taxon>
        <taxon>Metazoa</taxon>
        <taxon>Chordata</taxon>
        <taxon>Craniata</taxon>
        <taxon>Vertebrata</taxon>
        <taxon>Euteleostomi</taxon>
        <taxon>Mammalia</taxon>
        <taxon>Eutheria</taxon>
        <taxon>Laurasiatheria</taxon>
        <taxon>Chiroptera</taxon>
        <taxon>Yangochiroptera</taxon>
        <taxon>Vespertilionidae</taxon>
        <taxon>Myotis</taxon>
    </lineage>
</organism>
<evidence type="ECO:0000256" key="1">
    <source>
        <dbReference type="SAM" id="MobiDB-lite"/>
    </source>
</evidence>
<proteinExistence type="predicted"/>
<feature type="compositionally biased region" description="Low complexity" evidence="1">
    <location>
        <begin position="146"/>
        <end position="169"/>
    </location>
</feature>
<evidence type="ECO:0000313" key="2">
    <source>
        <dbReference type="EMBL" id="KAF6387322.1"/>
    </source>
</evidence>
<dbReference type="EMBL" id="JABWUV010000001">
    <property type="protein sequence ID" value="KAF6387322.1"/>
    <property type="molecule type" value="Genomic_DNA"/>
</dbReference>
<gene>
    <name evidence="2" type="ORF">mMyoMyo1_007831</name>
</gene>
<keyword evidence="3" id="KW-1185">Reference proteome</keyword>